<reference evidence="8" key="1">
    <citation type="submission" date="2021-12" db="EMBL/GenBank/DDBJ databases">
        <authorList>
            <person name="King R."/>
        </authorList>
    </citation>
    <scope>NUCLEOTIDE SEQUENCE</scope>
</reference>
<feature type="compositionally biased region" description="Polar residues" evidence="6">
    <location>
        <begin position="99"/>
        <end position="111"/>
    </location>
</feature>
<dbReference type="PANTHER" id="PTHR13255:SF0">
    <property type="entry name" value="ATAXIN-10"/>
    <property type="match status" value="1"/>
</dbReference>
<evidence type="ECO:0000256" key="3">
    <source>
        <dbReference type="ARBA" id="ARBA00022618"/>
    </source>
</evidence>
<keyword evidence="9" id="KW-1185">Reference proteome</keyword>
<dbReference type="Proteomes" id="UP001152759">
    <property type="component" value="Chromosome 6"/>
</dbReference>
<keyword evidence="4" id="KW-0131">Cell cycle</keyword>
<dbReference type="InterPro" id="IPR051374">
    <property type="entry name" value="Ataxin-10/CTR86_families"/>
</dbReference>
<organism evidence="8 9">
    <name type="scientific">Bemisia tabaci</name>
    <name type="common">Sweetpotato whitefly</name>
    <name type="synonym">Aleurodes tabaci</name>
    <dbReference type="NCBI Taxonomy" id="7038"/>
    <lineage>
        <taxon>Eukaryota</taxon>
        <taxon>Metazoa</taxon>
        <taxon>Ecdysozoa</taxon>
        <taxon>Arthropoda</taxon>
        <taxon>Hexapoda</taxon>
        <taxon>Insecta</taxon>
        <taxon>Pterygota</taxon>
        <taxon>Neoptera</taxon>
        <taxon>Paraneoptera</taxon>
        <taxon>Hemiptera</taxon>
        <taxon>Sternorrhyncha</taxon>
        <taxon>Aleyrodoidea</taxon>
        <taxon>Aleyrodidae</taxon>
        <taxon>Aleyrodinae</taxon>
        <taxon>Bemisia</taxon>
    </lineage>
</organism>
<proteinExistence type="inferred from homology"/>
<feature type="region of interest" description="Disordered" evidence="6">
    <location>
        <begin position="91"/>
        <end position="118"/>
    </location>
</feature>
<dbReference type="GO" id="GO:0031175">
    <property type="term" value="P:neuron projection development"/>
    <property type="evidence" value="ECO:0007669"/>
    <property type="project" value="TreeGrafter"/>
</dbReference>
<evidence type="ECO:0000313" key="9">
    <source>
        <dbReference type="Proteomes" id="UP001152759"/>
    </source>
</evidence>
<evidence type="ECO:0000256" key="6">
    <source>
        <dbReference type="SAM" id="MobiDB-lite"/>
    </source>
</evidence>
<evidence type="ECO:0000256" key="2">
    <source>
        <dbReference type="ARBA" id="ARBA00018804"/>
    </source>
</evidence>
<accession>A0A9P0AJC9</accession>
<protein>
    <recommendedName>
        <fullName evidence="2">Ataxin-10</fullName>
    </recommendedName>
</protein>
<dbReference type="InterPro" id="IPR016024">
    <property type="entry name" value="ARM-type_fold"/>
</dbReference>
<gene>
    <name evidence="8" type="ORF">BEMITA_LOCUS10344</name>
</gene>
<dbReference type="GO" id="GO:0005829">
    <property type="term" value="C:cytosol"/>
    <property type="evidence" value="ECO:0007669"/>
    <property type="project" value="TreeGrafter"/>
</dbReference>
<sequence>MHQETSNISLIAIKLEEWNRIDNLESSIGTMTEFFKELRSKCTDQNFREKIAANPAIIRHSVGIISKVAKIKLTSSNEDDFSSQQIVPVVPKEAEGHQSSRPKCSNTSMSEKNGDNTKENTLNFALMEDRLESSPELKDEVISFIVLVLQFLANAIVQSPESQLILWQQAETLFEILLPHPERRLQEVIGAITYYTFIGCSSLQERILSNMQIISAGINTLRTANTEFWYIFFEHLVKNGSDFKAIFSNLSSVDKCTLIELIARILDDDSRVSDKKPEQEKDVNDISLSNDTIIALIKEFNKNSDFILVTTSKGRRDVDPLEVVNLLKILCKISSDPNSMHQAQSSKSLLINSVYLLRALHSASCDPSSNVSAVKKVDDVIRERPQLEASITYGLKADMIRLVGNLMYRNKGNQDFVRENKGIEIILESTCYDGRNPFIKEWSILAIRNFCDENESNQRYIGNLKKMAQLSEDFEELTGSAGKDESNLQNAVEYFSHMDS</sequence>
<evidence type="ECO:0000259" key="7">
    <source>
        <dbReference type="Pfam" id="PF09759"/>
    </source>
</evidence>
<dbReference type="InterPro" id="IPR019156">
    <property type="entry name" value="Ataxin-10_domain"/>
</dbReference>
<dbReference type="KEGG" id="btab:109041155"/>
<evidence type="ECO:0000256" key="1">
    <source>
        <dbReference type="ARBA" id="ARBA00008384"/>
    </source>
</evidence>
<dbReference type="EMBL" id="OU963867">
    <property type="protein sequence ID" value="CAH0391756.1"/>
    <property type="molecule type" value="Genomic_DNA"/>
</dbReference>
<dbReference type="Pfam" id="PF09759">
    <property type="entry name" value="Atx10homo_assoc"/>
    <property type="match status" value="1"/>
</dbReference>
<dbReference type="GO" id="GO:0051301">
    <property type="term" value="P:cell division"/>
    <property type="evidence" value="ECO:0007669"/>
    <property type="project" value="UniProtKB-KW"/>
</dbReference>
<evidence type="ECO:0000256" key="4">
    <source>
        <dbReference type="ARBA" id="ARBA00023306"/>
    </source>
</evidence>
<dbReference type="InterPro" id="IPR011989">
    <property type="entry name" value="ARM-like"/>
</dbReference>
<feature type="domain" description="Ataxin-10" evidence="7">
    <location>
        <begin position="395"/>
        <end position="469"/>
    </location>
</feature>
<dbReference type="AlphaFoldDB" id="A0A9P0AJC9"/>
<dbReference type="SUPFAM" id="SSF48371">
    <property type="entry name" value="ARM repeat"/>
    <property type="match status" value="1"/>
</dbReference>
<name>A0A9P0AJC9_BEMTA</name>
<comment type="similarity">
    <text evidence="1">Belongs to the ataxin-10 family.</text>
</comment>
<evidence type="ECO:0000313" key="8">
    <source>
        <dbReference type="EMBL" id="CAH0391756.1"/>
    </source>
</evidence>
<dbReference type="Gene3D" id="1.25.10.10">
    <property type="entry name" value="Leucine-rich Repeat Variant"/>
    <property type="match status" value="1"/>
</dbReference>
<evidence type="ECO:0000256" key="5">
    <source>
        <dbReference type="ARBA" id="ARBA00045173"/>
    </source>
</evidence>
<keyword evidence="3" id="KW-0132">Cell division</keyword>
<dbReference type="PANTHER" id="PTHR13255">
    <property type="entry name" value="ATAXIN-10"/>
    <property type="match status" value="1"/>
</dbReference>
<comment type="function">
    <text evidence="5">May play a role in the regulation of cytokinesis. May play a role in signaling by stimulating protein glycosylation. Induces neuritogenesis by activating the Ras-MAP kinase pathway and is necessary for the survival of cerebellar neurons. Does not appear to play a major role in ciliogenesis.</text>
</comment>